<gene>
    <name evidence="1" type="ORF">CFT61_01255</name>
</gene>
<accession>A0AA91TMA7</accession>
<protein>
    <submittedName>
        <fullName evidence="1">Uncharacterized protein</fullName>
    </submittedName>
</protein>
<dbReference type="EMBL" id="NMPZ01000001">
    <property type="protein sequence ID" value="OXL45399.1"/>
    <property type="molecule type" value="Genomic_DNA"/>
</dbReference>
<sequence>MDDEQEVHLKKLEGLVTRFNVCFRLLGKEEDENNNEELIAAWKLILRNHVRKIFDLLKSLKREIAWSLLDDKKERFYQIKVELEPTLTSYKDYEGEEMRKMINDIILLADEGFHGFRQSFVNDTYCEDLFQKEIDRYRKENENRLERIYKQDSQDEAFFFPDETQLKNHMLYNRKEKLFNSQFGVVFHNNGRDIKMTVGFILGKKEQTYDNINDFLDKYVSYQIAQEHCEIKKENIFQNMVFKENVDVDKLMLKLKDLIEDNTLSAQKHWFIVYKVFLSKNWLKKSTQRLFVDQINSAFSTLLKCSTDDFHEINGYFKHNDFTEWTLADCAAPSCCEAYREIADKLDLEFQESKYAKPGTFINVRKIEKFR</sequence>
<reference evidence="1 2" key="1">
    <citation type="submission" date="2017-07" db="EMBL/GenBank/DDBJ databases">
        <title>Draft genome sequence of Prevotella copri isolated from the gut of healthy adult Indian.</title>
        <authorList>
            <person name="Das B."/>
            <person name="Bag S."/>
            <person name="Ghosh T.S."/>
        </authorList>
    </citation>
    <scope>NUCLEOTIDE SEQUENCE [LARGE SCALE GENOMIC DNA]</scope>
    <source>
        <strain evidence="1 2">Indica</strain>
    </source>
</reference>
<evidence type="ECO:0000313" key="1">
    <source>
        <dbReference type="EMBL" id="OXL45399.1"/>
    </source>
</evidence>
<evidence type="ECO:0000313" key="2">
    <source>
        <dbReference type="Proteomes" id="UP000215155"/>
    </source>
</evidence>
<organism evidence="1 2">
    <name type="scientific">Segatella copri</name>
    <dbReference type="NCBI Taxonomy" id="165179"/>
    <lineage>
        <taxon>Bacteria</taxon>
        <taxon>Pseudomonadati</taxon>
        <taxon>Bacteroidota</taxon>
        <taxon>Bacteroidia</taxon>
        <taxon>Bacteroidales</taxon>
        <taxon>Prevotellaceae</taxon>
        <taxon>Segatella</taxon>
    </lineage>
</organism>
<proteinExistence type="predicted"/>
<dbReference type="RefSeq" id="WP_089542670.1">
    <property type="nucleotide sequence ID" value="NZ_NMPZ01000001.1"/>
</dbReference>
<name>A0AA91TMA7_9BACT</name>
<comment type="caution">
    <text evidence="1">The sequence shown here is derived from an EMBL/GenBank/DDBJ whole genome shotgun (WGS) entry which is preliminary data.</text>
</comment>
<dbReference type="Proteomes" id="UP000215155">
    <property type="component" value="Unassembled WGS sequence"/>
</dbReference>
<dbReference type="AlphaFoldDB" id="A0AA91TMA7"/>